<dbReference type="Proteomes" id="UP000634136">
    <property type="component" value="Unassembled WGS sequence"/>
</dbReference>
<keyword evidence="2" id="KW-1185">Reference proteome</keyword>
<accession>A0A834X276</accession>
<proteinExistence type="predicted"/>
<evidence type="ECO:0000313" key="1">
    <source>
        <dbReference type="EMBL" id="KAF7836990.1"/>
    </source>
</evidence>
<evidence type="ECO:0000313" key="2">
    <source>
        <dbReference type="Proteomes" id="UP000634136"/>
    </source>
</evidence>
<comment type="caution">
    <text evidence="1">The sequence shown here is derived from an EMBL/GenBank/DDBJ whole genome shotgun (WGS) entry which is preliminary data.</text>
</comment>
<protein>
    <submittedName>
        <fullName evidence="1">Protein YLS3</fullName>
    </submittedName>
</protein>
<dbReference type="AlphaFoldDB" id="A0A834X276"/>
<organism evidence="1 2">
    <name type="scientific">Senna tora</name>
    <dbReference type="NCBI Taxonomy" id="362788"/>
    <lineage>
        <taxon>Eukaryota</taxon>
        <taxon>Viridiplantae</taxon>
        <taxon>Streptophyta</taxon>
        <taxon>Embryophyta</taxon>
        <taxon>Tracheophyta</taxon>
        <taxon>Spermatophyta</taxon>
        <taxon>Magnoliopsida</taxon>
        <taxon>eudicotyledons</taxon>
        <taxon>Gunneridae</taxon>
        <taxon>Pentapetalae</taxon>
        <taxon>rosids</taxon>
        <taxon>fabids</taxon>
        <taxon>Fabales</taxon>
        <taxon>Fabaceae</taxon>
        <taxon>Caesalpinioideae</taxon>
        <taxon>Cassia clade</taxon>
        <taxon>Senna</taxon>
    </lineage>
</organism>
<name>A0A834X276_9FABA</name>
<sequence>MTGRGKVEGESGIEGDAEVGVVAVFDEDAEALHALLHHLFETTTAIDGGSFGLTTNVWKARSQPYQLVRALFSVFRQIRRRQITKHNKHHAASQQSYIHGAFRSHIQSISPYSIQVNYYESKEVRRGNNILS</sequence>
<gene>
    <name evidence="1" type="ORF">G2W53_005472</name>
</gene>
<reference evidence="1" key="1">
    <citation type="submission" date="2020-09" db="EMBL/GenBank/DDBJ databases">
        <title>Genome-Enabled Discovery of Anthraquinone Biosynthesis in Senna tora.</title>
        <authorList>
            <person name="Kang S.-H."/>
            <person name="Pandey R.P."/>
            <person name="Lee C.-M."/>
            <person name="Sim J.-S."/>
            <person name="Jeong J.-T."/>
            <person name="Choi B.-S."/>
            <person name="Jung M."/>
            <person name="Ginzburg D."/>
            <person name="Zhao K."/>
            <person name="Won S.Y."/>
            <person name="Oh T.-J."/>
            <person name="Yu Y."/>
            <person name="Kim N.-H."/>
            <person name="Lee O.R."/>
            <person name="Lee T.-H."/>
            <person name="Bashyal P."/>
            <person name="Kim T.-S."/>
            <person name="Lee W.-H."/>
            <person name="Kawkins C."/>
            <person name="Kim C.-K."/>
            <person name="Kim J.S."/>
            <person name="Ahn B.O."/>
            <person name="Rhee S.Y."/>
            <person name="Sohng J.K."/>
        </authorList>
    </citation>
    <scope>NUCLEOTIDE SEQUENCE</scope>
    <source>
        <tissue evidence="1">Leaf</tissue>
    </source>
</reference>
<dbReference type="EMBL" id="JAAIUW010000003">
    <property type="protein sequence ID" value="KAF7836990.1"/>
    <property type="molecule type" value="Genomic_DNA"/>
</dbReference>